<proteinExistence type="predicted"/>
<keyword evidence="1" id="KW-0732">Signal</keyword>
<dbReference type="PROSITE" id="PS51257">
    <property type="entry name" value="PROKAR_LIPOPROTEIN"/>
    <property type="match status" value="1"/>
</dbReference>
<evidence type="ECO:0000313" key="3">
    <source>
        <dbReference type="Proteomes" id="UP000679725"/>
    </source>
</evidence>
<comment type="caution">
    <text evidence="2">The sequence shown here is derived from an EMBL/GenBank/DDBJ whole genome shotgun (WGS) entry which is preliminary data.</text>
</comment>
<keyword evidence="3" id="KW-1185">Reference proteome</keyword>
<accession>A0ABN7R9A1</accession>
<feature type="chain" id="PRO_5046176640" description="Lipoprotein" evidence="1">
    <location>
        <begin position="17"/>
        <end position="141"/>
    </location>
</feature>
<sequence length="141" mass="15607">MRKVILLALICMSVIACDKKDAAVPQNEVQSASIPYRKAATMSIAGADLKVDVREIVDTRCPKDVLCITLGDVKINFNISDGANQTDLDFTVKGDKKADFQVFKLGDKEFILRVSEVSPYPISNLAPKLEDYKVDLSIERK</sequence>
<dbReference type="Proteomes" id="UP000679725">
    <property type="component" value="Unassembled WGS sequence"/>
</dbReference>
<dbReference type="EMBL" id="CAJRAU010000002">
    <property type="protein sequence ID" value="CAG5068774.1"/>
    <property type="molecule type" value="Genomic_DNA"/>
</dbReference>
<feature type="signal peptide" evidence="1">
    <location>
        <begin position="1"/>
        <end position="16"/>
    </location>
</feature>
<evidence type="ECO:0000256" key="1">
    <source>
        <dbReference type="SAM" id="SignalP"/>
    </source>
</evidence>
<evidence type="ECO:0000313" key="2">
    <source>
        <dbReference type="EMBL" id="CAG5068774.1"/>
    </source>
</evidence>
<organism evidence="2 3">
    <name type="scientific">Dyadobacter linearis</name>
    <dbReference type="NCBI Taxonomy" id="2823330"/>
    <lineage>
        <taxon>Bacteria</taxon>
        <taxon>Pseudomonadati</taxon>
        <taxon>Bacteroidota</taxon>
        <taxon>Cytophagia</taxon>
        <taxon>Cytophagales</taxon>
        <taxon>Spirosomataceae</taxon>
        <taxon>Dyadobacter</taxon>
    </lineage>
</organism>
<dbReference type="RefSeq" id="WP_215232904.1">
    <property type="nucleotide sequence ID" value="NZ_CAJRAU010000002.1"/>
</dbReference>
<gene>
    <name evidence="2" type="ORF">DYBT9623_01506</name>
</gene>
<name>A0ABN7R9A1_9BACT</name>
<reference evidence="2 3" key="1">
    <citation type="submission" date="2021-04" db="EMBL/GenBank/DDBJ databases">
        <authorList>
            <person name="Rodrigo-Torres L."/>
            <person name="Arahal R. D."/>
            <person name="Lucena T."/>
        </authorList>
    </citation>
    <scope>NUCLEOTIDE SEQUENCE [LARGE SCALE GENOMIC DNA]</scope>
    <source>
        <strain evidence="2 3">CECT 9623</strain>
    </source>
</reference>
<evidence type="ECO:0008006" key="4">
    <source>
        <dbReference type="Google" id="ProtNLM"/>
    </source>
</evidence>
<protein>
    <recommendedName>
        <fullName evidence="4">Lipoprotein</fullName>
    </recommendedName>
</protein>